<sequence>MTSTDFRLILISGRSGSGKSTVLNSLEDAGYNCIDNLPPALLPELINWMSSNPNSRKAAVCIDARNSTDSISTLPAILQNISSSVAVEVVFLDADDSILLQRFSATRRKHPLTDQSHSLAEAIESETKLLGPIASCCNLRIDTSALSVQDLRLQIKQQLIEKPTGLALQFMSFGFKHGLPKDTDLVFDVRCLPNPYWDKNLRQFTGKDQPIQAFLEKEASVNLMYQDIFNYMQRWLPEYEKNQRSYLTVAIGCTGGQHRSVYLAERLFAAFQTDYASIQIRHRDLGQDTD</sequence>
<dbReference type="InterPro" id="IPR053930">
    <property type="entry name" value="RapZ-like_N"/>
</dbReference>
<keyword evidence="3 4" id="KW-0342">GTP-binding</keyword>
<name>A0A5C8Z5I1_9GAMM</name>
<dbReference type="Pfam" id="PF03668">
    <property type="entry name" value="RapZ-like_N"/>
    <property type="match status" value="1"/>
</dbReference>
<dbReference type="HAMAP" id="MF_00636">
    <property type="entry name" value="RapZ_like"/>
    <property type="match status" value="1"/>
</dbReference>
<keyword evidence="1 4" id="KW-0547">Nucleotide-binding</keyword>
<dbReference type="PANTHER" id="PTHR30448:SF0">
    <property type="entry name" value="RNASE ADAPTER PROTEIN RAPZ"/>
    <property type="match status" value="1"/>
</dbReference>
<dbReference type="GO" id="GO:0005525">
    <property type="term" value="F:GTP binding"/>
    <property type="evidence" value="ECO:0007669"/>
    <property type="project" value="UniProtKB-UniRule"/>
</dbReference>
<dbReference type="AlphaFoldDB" id="A0A5C8Z5I1"/>
<keyword evidence="2 4" id="KW-0067">ATP-binding</keyword>
<comment type="caution">
    <text evidence="7">The sequence shown here is derived from an EMBL/GenBank/DDBJ whole genome shotgun (WGS) entry which is preliminary data.</text>
</comment>
<protein>
    <submittedName>
        <fullName evidence="7">RNase adapter RapZ</fullName>
    </submittedName>
</protein>
<dbReference type="GO" id="GO:0005524">
    <property type="term" value="F:ATP binding"/>
    <property type="evidence" value="ECO:0007669"/>
    <property type="project" value="UniProtKB-UniRule"/>
</dbReference>
<dbReference type="OrthoDB" id="9784461at2"/>
<keyword evidence="8" id="KW-1185">Reference proteome</keyword>
<evidence type="ECO:0000313" key="8">
    <source>
        <dbReference type="Proteomes" id="UP000321764"/>
    </source>
</evidence>
<evidence type="ECO:0000313" key="7">
    <source>
        <dbReference type="EMBL" id="TXR52166.1"/>
    </source>
</evidence>
<gene>
    <name evidence="7" type="primary">rapZ</name>
    <name evidence="7" type="ORF">FME95_12205</name>
</gene>
<proteinExistence type="inferred from homology"/>
<dbReference type="InterPro" id="IPR005337">
    <property type="entry name" value="RapZ-like"/>
</dbReference>
<organism evidence="7 8">
    <name type="scientific">Reinekea thalattae</name>
    <dbReference type="NCBI Taxonomy" id="2593301"/>
    <lineage>
        <taxon>Bacteria</taxon>
        <taxon>Pseudomonadati</taxon>
        <taxon>Pseudomonadota</taxon>
        <taxon>Gammaproteobacteria</taxon>
        <taxon>Oceanospirillales</taxon>
        <taxon>Saccharospirillaceae</taxon>
        <taxon>Reinekea</taxon>
    </lineage>
</organism>
<evidence type="ECO:0000259" key="5">
    <source>
        <dbReference type="Pfam" id="PF03668"/>
    </source>
</evidence>
<reference evidence="7 8" key="1">
    <citation type="submission" date="2019-07" db="EMBL/GenBank/DDBJ databases">
        <title>Reinekea sp. strain SSH23 genome sequencing and assembly.</title>
        <authorList>
            <person name="Kim I."/>
        </authorList>
    </citation>
    <scope>NUCLEOTIDE SEQUENCE [LARGE SCALE GENOMIC DNA]</scope>
    <source>
        <strain evidence="7 8">SSH23</strain>
    </source>
</reference>
<dbReference type="NCBIfam" id="NF003828">
    <property type="entry name" value="PRK05416.1"/>
    <property type="match status" value="1"/>
</dbReference>
<dbReference type="EMBL" id="VKAD01000002">
    <property type="protein sequence ID" value="TXR52166.1"/>
    <property type="molecule type" value="Genomic_DNA"/>
</dbReference>
<dbReference type="CDD" id="cd02019">
    <property type="entry name" value="NK"/>
    <property type="match status" value="1"/>
</dbReference>
<feature type="domain" description="RapZ-like N-terminal" evidence="5">
    <location>
        <begin position="7"/>
        <end position="160"/>
    </location>
</feature>
<evidence type="ECO:0000259" key="6">
    <source>
        <dbReference type="Pfam" id="PF22740"/>
    </source>
</evidence>
<dbReference type="RefSeq" id="WP_147714762.1">
    <property type="nucleotide sequence ID" value="NZ_VKAD01000002.1"/>
</dbReference>
<evidence type="ECO:0000256" key="2">
    <source>
        <dbReference type="ARBA" id="ARBA00022840"/>
    </source>
</evidence>
<dbReference type="SUPFAM" id="SSF52540">
    <property type="entry name" value="P-loop containing nucleoside triphosphate hydrolases"/>
    <property type="match status" value="1"/>
</dbReference>
<dbReference type="PANTHER" id="PTHR30448">
    <property type="entry name" value="RNASE ADAPTER PROTEIN RAPZ"/>
    <property type="match status" value="1"/>
</dbReference>
<evidence type="ECO:0000256" key="3">
    <source>
        <dbReference type="ARBA" id="ARBA00023134"/>
    </source>
</evidence>
<dbReference type="Proteomes" id="UP000321764">
    <property type="component" value="Unassembled WGS sequence"/>
</dbReference>
<evidence type="ECO:0000256" key="4">
    <source>
        <dbReference type="HAMAP-Rule" id="MF_00636"/>
    </source>
</evidence>
<feature type="binding site" evidence="4">
    <location>
        <begin position="13"/>
        <end position="20"/>
    </location>
    <ligand>
        <name>ATP</name>
        <dbReference type="ChEBI" id="CHEBI:30616"/>
    </ligand>
</feature>
<dbReference type="Gene3D" id="3.40.50.300">
    <property type="entry name" value="P-loop containing nucleotide triphosphate hydrolases"/>
    <property type="match status" value="1"/>
</dbReference>
<feature type="binding site" evidence="4">
    <location>
        <begin position="63"/>
        <end position="66"/>
    </location>
    <ligand>
        <name>GTP</name>
        <dbReference type="ChEBI" id="CHEBI:37565"/>
    </ligand>
</feature>
<feature type="domain" description="RapZ C-terminal" evidence="6">
    <location>
        <begin position="167"/>
        <end position="285"/>
    </location>
</feature>
<evidence type="ECO:0000256" key="1">
    <source>
        <dbReference type="ARBA" id="ARBA00022741"/>
    </source>
</evidence>
<dbReference type="Pfam" id="PF22740">
    <property type="entry name" value="PapZ_C"/>
    <property type="match status" value="1"/>
</dbReference>
<dbReference type="InterPro" id="IPR053931">
    <property type="entry name" value="RapZ_C"/>
</dbReference>
<accession>A0A5C8Z5I1</accession>
<dbReference type="InterPro" id="IPR027417">
    <property type="entry name" value="P-loop_NTPase"/>
</dbReference>
<dbReference type="PIRSF" id="PIRSF005052">
    <property type="entry name" value="P-loopkin"/>
    <property type="match status" value="1"/>
</dbReference>